<organism evidence="1 2">
    <name type="scientific">Portunus trituberculatus</name>
    <name type="common">Swimming crab</name>
    <name type="synonym">Neptunus trituberculatus</name>
    <dbReference type="NCBI Taxonomy" id="210409"/>
    <lineage>
        <taxon>Eukaryota</taxon>
        <taxon>Metazoa</taxon>
        <taxon>Ecdysozoa</taxon>
        <taxon>Arthropoda</taxon>
        <taxon>Crustacea</taxon>
        <taxon>Multicrustacea</taxon>
        <taxon>Malacostraca</taxon>
        <taxon>Eumalacostraca</taxon>
        <taxon>Eucarida</taxon>
        <taxon>Decapoda</taxon>
        <taxon>Pleocyemata</taxon>
        <taxon>Brachyura</taxon>
        <taxon>Eubrachyura</taxon>
        <taxon>Portunoidea</taxon>
        <taxon>Portunidae</taxon>
        <taxon>Portuninae</taxon>
        <taxon>Portunus</taxon>
    </lineage>
</organism>
<name>A0A5B7GG53_PORTR</name>
<evidence type="ECO:0000313" key="1">
    <source>
        <dbReference type="EMBL" id="MPC55534.1"/>
    </source>
</evidence>
<proteinExistence type="predicted"/>
<sequence>MGPSLDAVTLPLFTTTTTTTITTPRPPAFPLPANSHPLPPPPSATCRYGYVLLRLKAPSALFQAVRQPCTVPSLPSCPKPHPGTEVSLSSPLFLLHRCNMFFLYTSCICYRVAGRTRTFLGSRQSEQRNHHVRSCVQMRRR</sequence>
<dbReference type="AlphaFoldDB" id="A0A5B7GG53"/>
<dbReference type="EMBL" id="VSRR010013261">
    <property type="protein sequence ID" value="MPC55534.1"/>
    <property type="molecule type" value="Genomic_DNA"/>
</dbReference>
<gene>
    <name evidence="1" type="ORF">E2C01_049474</name>
</gene>
<accession>A0A5B7GG53</accession>
<keyword evidence="2" id="KW-1185">Reference proteome</keyword>
<reference evidence="1 2" key="1">
    <citation type="submission" date="2019-05" db="EMBL/GenBank/DDBJ databases">
        <title>Another draft genome of Portunus trituberculatus and its Hox gene families provides insights of decapod evolution.</title>
        <authorList>
            <person name="Jeong J.-H."/>
            <person name="Song I."/>
            <person name="Kim S."/>
            <person name="Choi T."/>
            <person name="Kim D."/>
            <person name="Ryu S."/>
            <person name="Kim W."/>
        </authorList>
    </citation>
    <scope>NUCLEOTIDE SEQUENCE [LARGE SCALE GENOMIC DNA]</scope>
    <source>
        <tissue evidence="1">Muscle</tissue>
    </source>
</reference>
<protein>
    <submittedName>
        <fullName evidence="1">Uncharacterized protein</fullName>
    </submittedName>
</protein>
<evidence type="ECO:0000313" key="2">
    <source>
        <dbReference type="Proteomes" id="UP000324222"/>
    </source>
</evidence>
<dbReference type="Proteomes" id="UP000324222">
    <property type="component" value="Unassembled WGS sequence"/>
</dbReference>
<comment type="caution">
    <text evidence="1">The sequence shown here is derived from an EMBL/GenBank/DDBJ whole genome shotgun (WGS) entry which is preliminary data.</text>
</comment>